<accession>A0A6A0AJR2</accession>
<gene>
    <name evidence="1" type="ORF">HaLaN_31261</name>
</gene>
<dbReference type="EMBL" id="BLLF01006249">
    <property type="protein sequence ID" value="GFH32097.1"/>
    <property type="molecule type" value="Genomic_DNA"/>
</dbReference>
<comment type="caution">
    <text evidence="1">The sequence shown here is derived from an EMBL/GenBank/DDBJ whole genome shotgun (WGS) entry which is preliminary data.</text>
</comment>
<evidence type="ECO:0000313" key="1">
    <source>
        <dbReference type="EMBL" id="GFH32097.1"/>
    </source>
</evidence>
<feature type="non-terminal residue" evidence="1">
    <location>
        <position position="1"/>
    </location>
</feature>
<name>A0A6A0AJR2_HAELA</name>
<protein>
    <submittedName>
        <fullName evidence="1">Formin-like protein</fullName>
    </submittedName>
</protein>
<evidence type="ECO:0000313" key="2">
    <source>
        <dbReference type="Proteomes" id="UP000485058"/>
    </source>
</evidence>
<feature type="non-terminal residue" evidence="1">
    <location>
        <position position="59"/>
    </location>
</feature>
<dbReference type="Proteomes" id="UP000485058">
    <property type="component" value="Unassembled WGS sequence"/>
</dbReference>
<organism evidence="1 2">
    <name type="scientific">Haematococcus lacustris</name>
    <name type="common">Green alga</name>
    <name type="synonym">Haematococcus pluvialis</name>
    <dbReference type="NCBI Taxonomy" id="44745"/>
    <lineage>
        <taxon>Eukaryota</taxon>
        <taxon>Viridiplantae</taxon>
        <taxon>Chlorophyta</taxon>
        <taxon>core chlorophytes</taxon>
        <taxon>Chlorophyceae</taxon>
        <taxon>CS clade</taxon>
        <taxon>Chlamydomonadales</taxon>
        <taxon>Haematococcaceae</taxon>
        <taxon>Haematococcus</taxon>
    </lineage>
</organism>
<dbReference type="AlphaFoldDB" id="A0A6A0AJR2"/>
<reference evidence="1 2" key="1">
    <citation type="submission" date="2020-02" db="EMBL/GenBank/DDBJ databases">
        <title>Draft genome sequence of Haematococcus lacustris strain NIES-144.</title>
        <authorList>
            <person name="Morimoto D."/>
            <person name="Nakagawa S."/>
            <person name="Yoshida T."/>
            <person name="Sawayama S."/>
        </authorList>
    </citation>
    <scope>NUCLEOTIDE SEQUENCE [LARGE SCALE GENOMIC DNA]</scope>
    <source>
        <strain evidence="1 2">NIES-144</strain>
    </source>
</reference>
<keyword evidence="2" id="KW-1185">Reference proteome</keyword>
<proteinExistence type="predicted"/>
<sequence length="59" mass="6506">MRTADKRLSVLDCVVEALEMDAPWHVDQVLALEAALGVVKETDLKQLGSEVAELEGKER</sequence>